<evidence type="ECO:0000259" key="8">
    <source>
        <dbReference type="PROSITE" id="PS50928"/>
    </source>
</evidence>
<keyword evidence="3" id="KW-1003">Cell membrane</keyword>
<gene>
    <name evidence="9" type="ORF">LKD70_16080</name>
</gene>
<protein>
    <submittedName>
        <fullName evidence="9">ABC transporter permease</fullName>
    </submittedName>
</protein>
<dbReference type="PANTHER" id="PTHR43163">
    <property type="entry name" value="DIPEPTIDE TRANSPORT SYSTEM PERMEASE PROTEIN DPPB-RELATED"/>
    <property type="match status" value="1"/>
</dbReference>
<sequence>MTAVCREGTMRRAGEERMLRYTLKRMLIGVLSLIVLATVTFFLVRIMPGSPFQQGGVSSQVVEAVEEEYGLNEPIFTQYLNYMGGLLKGDFGISYQDPSTEVAEVIKRAWPVTASVGIAALAVSVLLGTGLGILRAVSEKRAVREIISGAGMLAAGIPTFAAAILLLLLFSVRLKWLPASGLLSPAHYILPVTALALYPAAVISRLTSNALSAEMGKAYYLFARAKGLGKWRAVFTHALKNAYLPVLNYVGPASASLLTGSFVIESIFTIPGLGREFVGSITNRDYTLILGLTVFMGAVVIAVNLATDLLCAWLSPETGRAYKKADGRQRK</sequence>
<evidence type="ECO:0000256" key="2">
    <source>
        <dbReference type="ARBA" id="ARBA00022448"/>
    </source>
</evidence>
<evidence type="ECO:0000313" key="10">
    <source>
        <dbReference type="Proteomes" id="UP001198151"/>
    </source>
</evidence>
<comment type="similarity">
    <text evidence="7">Belongs to the binding-protein-dependent transport system permease family.</text>
</comment>
<feature type="transmembrane region" description="Helical" evidence="7">
    <location>
        <begin position="288"/>
        <end position="314"/>
    </location>
</feature>
<feature type="transmembrane region" description="Helical" evidence="7">
    <location>
        <begin position="246"/>
        <end position="268"/>
    </location>
</feature>
<dbReference type="InterPro" id="IPR000515">
    <property type="entry name" value="MetI-like"/>
</dbReference>
<evidence type="ECO:0000256" key="7">
    <source>
        <dbReference type="RuleBase" id="RU363032"/>
    </source>
</evidence>
<name>A0ABS8G0T5_9FIRM</name>
<feature type="transmembrane region" description="Helical" evidence="7">
    <location>
        <begin position="146"/>
        <end position="168"/>
    </location>
</feature>
<keyword evidence="2 7" id="KW-0813">Transport</keyword>
<dbReference type="Proteomes" id="UP001198151">
    <property type="component" value="Unassembled WGS sequence"/>
</dbReference>
<comment type="subcellular location">
    <subcellularLocation>
        <location evidence="1 7">Cell membrane</location>
        <topology evidence="1 7">Multi-pass membrane protein</topology>
    </subcellularLocation>
</comment>
<keyword evidence="4 7" id="KW-0812">Transmembrane</keyword>
<dbReference type="PROSITE" id="PS50928">
    <property type="entry name" value="ABC_TM1"/>
    <property type="match status" value="1"/>
</dbReference>
<evidence type="ECO:0000256" key="3">
    <source>
        <dbReference type="ARBA" id="ARBA00022475"/>
    </source>
</evidence>
<accession>A0ABS8G0T5</accession>
<feature type="domain" description="ABC transmembrane type-1" evidence="8">
    <location>
        <begin position="110"/>
        <end position="311"/>
    </location>
</feature>
<dbReference type="Gene3D" id="1.10.3720.10">
    <property type="entry name" value="MetI-like"/>
    <property type="match status" value="1"/>
</dbReference>
<dbReference type="PANTHER" id="PTHR43163:SF6">
    <property type="entry name" value="DIPEPTIDE TRANSPORT SYSTEM PERMEASE PROTEIN DPPB-RELATED"/>
    <property type="match status" value="1"/>
</dbReference>
<keyword evidence="5 7" id="KW-1133">Transmembrane helix</keyword>
<organism evidence="9 10">
    <name type="scientific">Ruminococcus turbiniformis</name>
    <dbReference type="NCBI Taxonomy" id="2881258"/>
    <lineage>
        <taxon>Bacteria</taxon>
        <taxon>Bacillati</taxon>
        <taxon>Bacillota</taxon>
        <taxon>Clostridia</taxon>
        <taxon>Eubacteriales</taxon>
        <taxon>Oscillospiraceae</taxon>
        <taxon>Ruminococcus</taxon>
    </lineage>
</organism>
<evidence type="ECO:0000256" key="6">
    <source>
        <dbReference type="ARBA" id="ARBA00023136"/>
    </source>
</evidence>
<dbReference type="RefSeq" id="WP_227708892.1">
    <property type="nucleotide sequence ID" value="NZ_JAJEQX010000040.1"/>
</dbReference>
<proteinExistence type="inferred from homology"/>
<comment type="caution">
    <text evidence="9">The sequence shown here is derived from an EMBL/GenBank/DDBJ whole genome shotgun (WGS) entry which is preliminary data.</text>
</comment>
<dbReference type="Pfam" id="PF19300">
    <property type="entry name" value="BPD_transp_1_N"/>
    <property type="match status" value="1"/>
</dbReference>
<dbReference type="SUPFAM" id="SSF161098">
    <property type="entry name" value="MetI-like"/>
    <property type="match status" value="1"/>
</dbReference>
<reference evidence="9 10" key="1">
    <citation type="submission" date="2021-10" db="EMBL/GenBank/DDBJ databases">
        <title>Anaerobic single-cell dispensing facilitates the cultivation of human gut bacteria.</title>
        <authorList>
            <person name="Afrizal A."/>
        </authorList>
    </citation>
    <scope>NUCLEOTIDE SEQUENCE [LARGE SCALE GENOMIC DNA]</scope>
    <source>
        <strain evidence="9 10">CLA-AA-H200</strain>
    </source>
</reference>
<evidence type="ECO:0000256" key="4">
    <source>
        <dbReference type="ARBA" id="ARBA00022692"/>
    </source>
</evidence>
<dbReference type="EMBL" id="JAJEQX010000040">
    <property type="protein sequence ID" value="MCC2255910.1"/>
    <property type="molecule type" value="Genomic_DNA"/>
</dbReference>
<feature type="transmembrane region" description="Helical" evidence="7">
    <location>
        <begin position="188"/>
        <end position="207"/>
    </location>
</feature>
<feature type="transmembrane region" description="Helical" evidence="7">
    <location>
        <begin position="109"/>
        <end position="134"/>
    </location>
</feature>
<evidence type="ECO:0000256" key="5">
    <source>
        <dbReference type="ARBA" id="ARBA00022989"/>
    </source>
</evidence>
<dbReference type="Pfam" id="PF00528">
    <property type="entry name" value="BPD_transp_1"/>
    <property type="match status" value="1"/>
</dbReference>
<dbReference type="InterPro" id="IPR035906">
    <property type="entry name" value="MetI-like_sf"/>
</dbReference>
<keyword evidence="6 7" id="KW-0472">Membrane</keyword>
<evidence type="ECO:0000313" key="9">
    <source>
        <dbReference type="EMBL" id="MCC2255910.1"/>
    </source>
</evidence>
<dbReference type="InterPro" id="IPR045621">
    <property type="entry name" value="BPD_transp_1_N"/>
</dbReference>
<dbReference type="CDD" id="cd06261">
    <property type="entry name" value="TM_PBP2"/>
    <property type="match status" value="1"/>
</dbReference>
<feature type="transmembrane region" description="Helical" evidence="7">
    <location>
        <begin position="26"/>
        <end position="47"/>
    </location>
</feature>
<evidence type="ECO:0000256" key="1">
    <source>
        <dbReference type="ARBA" id="ARBA00004651"/>
    </source>
</evidence>
<keyword evidence="10" id="KW-1185">Reference proteome</keyword>